<dbReference type="GO" id="GO:0016639">
    <property type="term" value="F:oxidoreductase activity, acting on the CH-NH2 group of donors, NAD or NADP as acceptor"/>
    <property type="evidence" value="ECO:0007669"/>
    <property type="project" value="InterPro"/>
</dbReference>
<feature type="domain" description="FAD/NAD(P)-binding" evidence="5">
    <location>
        <begin position="147"/>
        <end position="500"/>
    </location>
</feature>
<dbReference type="NCBIfam" id="TIGR01317">
    <property type="entry name" value="GOGAT_sm_gam"/>
    <property type="match status" value="1"/>
</dbReference>
<dbReference type="InterPro" id="IPR028261">
    <property type="entry name" value="DPD_II"/>
</dbReference>
<name>A0A517MPL7_9BACT</name>
<keyword evidence="2 7" id="KW-0560">Oxidoreductase</keyword>
<organism evidence="7 8">
    <name type="scientific">Adhaeretor mobilis</name>
    <dbReference type="NCBI Taxonomy" id="1930276"/>
    <lineage>
        <taxon>Bacteria</taxon>
        <taxon>Pseudomonadati</taxon>
        <taxon>Planctomycetota</taxon>
        <taxon>Planctomycetia</taxon>
        <taxon>Pirellulales</taxon>
        <taxon>Lacipirellulaceae</taxon>
        <taxon>Adhaeretor</taxon>
    </lineage>
</organism>
<keyword evidence="8" id="KW-1185">Reference proteome</keyword>
<evidence type="ECO:0000259" key="5">
    <source>
        <dbReference type="Pfam" id="PF07992"/>
    </source>
</evidence>
<dbReference type="InterPro" id="IPR023753">
    <property type="entry name" value="FAD/NAD-binding_dom"/>
</dbReference>
<dbReference type="RefSeq" id="WP_145056720.1">
    <property type="nucleotide sequence ID" value="NZ_CP036263.1"/>
</dbReference>
<evidence type="ECO:0000256" key="2">
    <source>
        <dbReference type="ARBA" id="ARBA00023002"/>
    </source>
</evidence>
<comment type="pathway">
    <text evidence="4">Amino-acid biosynthesis.</text>
</comment>
<evidence type="ECO:0000313" key="8">
    <source>
        <dbReference type="Proteomes" id="UP000319852"/>
    </source>
</evidence>
<dbReference type="Pfam" id="PF14691">
    <property type="entry name" value="Fer4_20"/>
    <property type="match status" value="1"/>
</dbReference>
<evidence type="ECO:0000256" key="1">
    <source>
        <dbReference type="ARBA" id="ARBA00022605"/>
    </source>
</evidence>
<evidence type="ECO:0000256" key="4">
    <source>
        <dbReference type="ARBA" id="ARBA00029440"/>
    </source>
</evidence>
<dbReference type="InterPro" id="IPR009051">
    <property type="entry name" value="Helical_ferredxn"/>
</dbReference>
<dbReference type="GO" id="GO:0004355">
    <property type="term" value="F:glutamate synthase (NADPH) activity"/>
    <property type="evidence" value="ECO:0007669"/>
    <property type="project" value="UniProtKB-EC"/>
</dbReference>
<dbReference type="OrthoDB" id="9803192at2"/>
<dbReference type="SUPFAM" id="SSF46548">
    <property type="entry name" value="alpha-helical ferredoxin"/>
    <property type="match status" value="1"/>
</dbReference>
<sequence>MGKPTGFKEFQREVVPYRDPLDRANDFLEIFTEAPVDQLTTQGARCMDCGVPFCQSNNGCPIDNLIPEWNDLVYRGRWRDALNRLHKTNNFPEFTGRTCPAPCEGACVLGITNPPVTIKNIENAIVDRGWEEGWILPQPAEEPTGKTVAIVGSGPSGLAAAQQLCRAGHDVTVYERADRIGGLLMYGIPNMKLDKYVVERRVQQMRDEGVNFVTNTHIGQEENFAPGHMTQIMLERGIKIKFVDPQHLVDEFDAVLLCTGATKPFDPTGRAAGRDLAGIHFAMDFLTRNTKSLMDGDLHAAKHVDDKFLSAAGKNVVVIGGGDTGADCIGTSLRHGATSIVNFELLNKPPAERAEGNPWPEWPRVYRVDYSHAEVEAKTGNDPRNYNLLTKEFVDDGKGNVVGVRTVQVDWSKPQGQAPFTEIDDSEKVWPAELVLLATGFVGPELGIGDMLELETQNPRGNWQTFKAEHSEFTTNQEGIFAAGDCRRGQSLVVWAINEGRGAARAVDEYLMGVTSMPAPGLNLPQQVV</sequence>
<dbReference type="InterPro" id="IPR051394">
    <property type="entry name" value="Glutamate_Synthase"/>
</dbReference>
<dbReference type="PANTHER" id="PTHR43100:SF1">
    <property type="entry name" value="GLUTAMATE SYNTHASE [NADPH] SMALL CHAIN"/>
    <property type="match status" value="1"/>
</dbReference>
<dbReference type="Gene3D" id="1.10.1060.10">
    <property type="entry name" value="Alpha-helical ferredoxin"/>
    <property type="match status" value="1"/>
</dbReference>
<dbReference type="EMBL" id="CP036263">
    <property type="protein sequence ID" value="QDS96812.1"/>
    <property type="molecule type" value="Genomic_DNA"/>
</dbReference>
<evidence type="ECO:0000256" key="3">
    <source>
        <dbReference type="ARBA" id="ARBA00023164"/>
    </source>
</evidence>
<dbReference type="Pfam" id="PF07992">
    <property type="entry name" value="Pyr_redox_2"/>
    <property type="match status" value="1"/>
</dbReference>
<feature type="domain" description="Dihydroprymidine dehydrogenase" evidence="6">
    <location>
        <begin position="24"/>
        <end position="133"/>
    </location>
</feature>
<evidence type="ECO:0000313" key="7">
    <source>
        <dbReference type="EMBL" id="QDS96812.1"/>
    </source>
</evidence>
<dbReference type="PRINTS" id="PR00419">
    <property type="entry name" value="ADXRDTASE"/>
</dbReference>
<dbReference type="KEGG" id="amob:HG15A2_00700"/>
<dbReference type="InterPro" id="IPR006005">
    <property type="entry name" value="Glut_synth_ssu1"/>
</dbReference>
<keyword evidence="1" id="KW-0028">Amino-acid biosynthesis</keyword>
<dbReference type="SUPFAM" id="SSF51905">
    <property type="entry name" value="FAD/NAD(P)-binding domain"/>
    <property type="match status" value="1"/>
</dbReference>
<dbReference type="EC" id="1.4.1.13" evidence="7"/>
<dbReference type="Proteomes" id="UP000319852">
    <property type="component" value="Chromosome"/>
</dbReference>
<dbReference type="GO" id="GO:0051536">
    <property type="term" value="F:iron-sulfur cluster binding"/>
    <property type="evidence" value="ECO:0007669"/>
    <property type="project" value="InterPro"/>
</dbReference>
<protein>
    <submittedName>
        <fullName evidence="7">Glutamate synthase [NADPH] small chain</fullName>
        <ecNumber evidence="7">1.4.1.13</ecNumber>
    </submittedName>
</protein>
<dbReference type="GO" id="GO:0006537">
    <property type="term" value="P:glutamate biosynthetic process"/>
    <property type="evidence" value="ECO:0007669"/>
    <property type="project" value="UniProtKB-KW"/>
</dbReference>
<dbReference type="AlphaFoldDB" id="A0A517MPL7"/>
<proteinExistence type="predicted"/>
<gene>
    <name evidence="7" type="primary">gltB_1</name>
    <name evidence="7" type="ORF">HG15A2_00700</name>
</gene>
<dbReference type="PANTHER" id="PTHR43100">
    <property type="entry name" value="GLUTAMATE SYNTHASE [NADPH] SMALL CHAIN"/>
    <property type="match status" value="1"/>
</dbReference>
<dbReference type="Gene3D" id="3.50.50.60">
    <property type="entry name" value="FAD/NAD(P)-binding domain"/>
    <property type="match status" value="2"/>
</dbReference>
<dbReference type="InterPro" id="IPR036188">
    <property type="entry name" value="FAD/NAD-bd_sf"/>
</dbReference>
<dbReference type="FunFam" id="3.50.50.60:FF:000022">
    <property type="entry name" value="Glutamate synthase [NADH], amyloplastic"/>
    <property type="match status" value="1"/>
</dbReference>
<evidence type="ECO:0000259" key="6">
    <source>
        <dbReference type="Pfam" id="PF14691"/>
    </source>
</evidence>
<keyword evidence="3" id="KW-0314">Glutamate biosynthesis</keyword>
<reference evidence="7 8" key="1">
    <citation type="submission" date="2019-02" db="EMBL/GenBank/DDBJ databases">
        <title>Deep-cultivation of Planctomycetes and their phenomic and genomic characterization uncovers novel biology.</title>
        <authorList>
            <person name="Wiegand S."/>
            <person name="Jogler M."/>
            <person name="Boedeker C."/>
            <person name="Pinto D."/>
            <person name="Vollmers J."/>
            <person name="Rivas-Marin E."/>
            <person name="Kohn T."/>
            <person name="Peeters S.H."/>
            <person name="Heuer A."/>
            <person name="Rast P."/>
            <person name="Oberbeckmann S."/>
            <person name="Bunk B."/>
            <person name="Jeske O."/>
            <person name="Meyerdierks A."/>
            <person name="Storesund J.E."/>
            <person name="Kallscheuer N."/>
            <person name="Luecker S."/>
            <person name="Lage O.M."/>
            <person name="Pohl T."/>
            <person name="Merkel B.J."/>
            <person name="Hornburger P."/>
            <person name="Mueller R.-W."/>
            <person name="Bruemmer F."/>
            <person name="Labrenz M."/>
            <person name="Spormann A.M."/>
            <person name="Op den Camp H."/>
            <person name="Overmann J."/>
            <person name="Amann R."/>
            <person name="Jetten M.S.M."/>
            <person name="Mascher T."/>
            <person name="Medema M.H."/>
            <person name="Devos D.P."/>
            <person name="Kaster A.-K."/>
            <person name="Ovreas L."/>
            <person name="Rohde M."/>
            <person name="Galperin M.Y."/>
            <person name="Jogler C."/>
        </authorList>
    </citation>
    <scope>NUCLEOTIDE SEQUENCE [LARGE SCALE GENOMIC DNA]</scope>
    <source>
        <strain evidence="7 8">HG15A2</strain>
    </source>
</reference>
<accession>A0A517MPL7</accession>